<dbReference type="InterPro" id="IPR025669">
    <property type="entry name" value="AAA_dom"/>
</dbReference>
<dbReference type="PIRSF" id="PIRSF009320">
    <property type="entry name" value="Nuc_binding_HP_1000"/>
    <property type="match status" value="1"/>
</dbReference>
<name>A0A951PQN9_9CYAN</name>
<dbReference type="Proteomes" id="UP000753908">
    <property type="component" value="Unassembled WGS sequence"/>
</dbReference>
<evidence type="ECO:0000313" key="2">
    <source>
        <dbReference type="EMBL" id="MBW4547893.1"/>
    </source>
</evidence>
<dbReference type="CDD" id="cd02042">
    <property type="entry name" value="ParAB_family"/>
    <property type="match status" value="1"/>
</dbReference>
<dbReference type="InterPro" id="IPR027417">
    <property type="entry name" value="P-loop_NTPase"/>
</dbReference>
<gene>
    <name evidence="2" type="ORF">KME25_26125</name>
</gene>
<dbReference type="AlphaFoldDB" id="A0A951PQN9"/>
<dbReference type="Gene3D" id="3.40.50.300">
    <property type="entry name" value="P-loop containing nucleotide triphosphate hydrolases"/>
    <property type="match status" value="1"/>
</dbReference>
<dbReference type="SUPFAM" id="SSF52540">
    <property type="entry name" value="P-loop containing nucleoside triphosphate hydrolases"/>
    <property type="match status" value="1"/>
</dbReference>
<evidence type="ECO:0000259" key="1">
    <source>
        <dbReference type="Pfam" id="PF13614"/>
    </source>
</evidence>
<dbReference type="Pfam" id="PF13614">
    <property type="entry name" value="AAA_31"/>
    <property type="match status" value="1"/>
</dbReference>
<sequence>MLTITCASLSGGQGKSTVSLFLGRVLARLGYSVLMVDADPQSSLTFYLGHDVEPSQPTLLEVLKKQVKVEDGIYELSHSNMWIIPSDEGLDSVQDFLASSGMGAVVLKKRLSEVADLFTFCIIDSPPQRSQICLTAVGAADAVLIPAEASSKGLNSLIRFLELTKELTDVDAFTGTLLGVIPFRERRFGKNQAIQSVKSLEGMREAAQDIPILPAIPESEQYKKALDSGVTLAELGYPHLEVPFLKVVELLKEKCLHKMPSAG</sequence>
<evidence type="ECO:0000313" key="3">
    <source>
        <dbReference type="Proteomes" id="UP000753908"/>
    </source>
</evidence>
<organism evidence="2 3">
    <name type="scientific">Symplocastrum torsivum CPER-KK1</name>
    <dbReference type="NCBI Taxonomy" id="450513"/>
    <lineage>
        <taxon>Bacteria</taxon>
        <taxon>Bacillati</taxon>
        <taxon>Cyanobacteriota</taxon>
        <taxon>Cyanophyceae</taxon>
        <taxon>Oscillatoriophycideae</taxon>
        <taxon>Oscillatoriales</taxon>
        <taxon>Microcoleaceae</taxon>
        <taxon>Symplocastrum</taxon>
    </lineage>
</organism>
<dbReference type="EMBL" id="JAHHIF010000050">
    <property type="protein sequence ID" value="MBW4547893.1"/>
    <property type="molecule type" value="Genomic_DNA"/>
</dbReference>
<reference evidence="2" key="2">
    <citation type="journal article" date="2022" name="Microbiol. Resour. Announc.">
        <title>Metagenome Sequencing to Explore Phylogenomics of Terrestrial Cyanobacteria.</title>
        <authorList>
            <person name="Ward R.D."/>
            <person name="Stajich J.E."/>
            <person name="Johansen J.R."/>
            <person name="Huntemann M."/>
            <person name="Clum A."/>
            <person name="Foster B."/>
            <person name="Foster B."/>
            <person name="Roux S."/>
            <person name="Palaniappan K."/>
            <person name="Varghese N."/>
            <person name="Mukherjee S."/>
            <person name="Reddy T.B.K."/>
            <person name="Daum C."/>
            <person name="Copeland A."/>
            <person name="Chen I.A."/>
            <person name="Ivanova N.N."/>
            <person name="Kyrpides N.C."/>
            <person name="Shapiro N."/>
            <person name="Eloe-Fadrosh E.A."/>
            <person name="Pietrasiak N."/>
        </authorList>
    </citation>
    <scope>NUCLEOTIDE SEQUENCE</scope>
    <source>
        <strain evidence="2">CPER-KK1</strain>
    </source>
</reference>
<dbReference type="InterPro" id="IPR050678">
    <property type="entry name" value="DNA_Partitioning_ATPase"/>
</dbReference>
<feature type="domain" description="AAA" evidence="1">
    <location>
        <begin position="3"/>
        <end position="166"/>
    </location>
</feature>
<comment type="caution">
    <text evidence="2">The sequence shown here is derived from an EMBL/GenBank/DDBJ whole genome shotgun (WGS) entry which is preliminary data.</text>
</comment>
<protein>
    <submittedName>
        <fullName evidence="2">AAA family ATPase</fullName>
    </submittedName>
</protein>
<accession>A0A951PQN9</accession>
<reference evidence="2" key="1">
    <citation type="submission" date="2021-05" db="EMBL/GenBank/DDBJ databases">
        <authorList>
            <person name="Pietrasiak N."/>
            <person name="Ward R."/>
            <person name="Stajich J.E."/>
            <person name="Kurbessoian T."/>
        </authorList>
    </citation>
    <scope>NUCLEOTIDE SEQUENCE</scope>
    <source>
        <strain evidence="2">CPER-KK1</strain>
    </source>
</reference>
<proteinExistence type="predicted"/>
<dbReference type="PANTHER" id="PTHR13696:SF99">
    <property type="entry name" value="COBYRINIC ACID AC-DIAMIDE SYNTHASE"/>
    <property type="match status" value="1"/>
</dbReference>
<dbReference type="PANTHER" id="PTHR13696">
    <property type="entry name" value="P-LOOP CONTAINING NUCLEOSIDE TRIPHOSPHATE HYDROLASE"/>
    <property type="match status" value="1"/>
</dbReference>